<reference evidence="8" key="1">
    <citation type="submission" date="2020-10" db="EMBL/GenBank/DDBJ databases">
        <authorList>
            <person name="Gilroy R."/>
        </authorList>
    </citation>
    <scope>NUCLEOTIDE SEQUENCE</scope>
    <source>
        <strain evidence="8">CHK195-4489</strain>
    </source>
</reference>
<dbReference type="Gene3D" id="1.10.940.10">
    <property type="entry name" value="NusB-like"/>
    <property type="match status" value="1"/>
</dbReference>
<dbReference type="EMBL" id="DVMM01000033">
    <property type="protein sequence ID" value="HIU28980.1"/>
    <property type="molecule type" value="Genomic_DNA"/>
</dbReference>
<dbReference type="HAMAP" id="MF_00073">
    <property type="entry name" value="NusB"/>
    <property type="match status" value="1"/>
</dbReference>
<proteinExistence type="inferred from homology"/>
<accession>A0A9D1I8N6</accession>
<gene>
    <name evidence="6 8" type="primary">nusB</name>
    <name evidence="8" type="ORF">IAD50_01650</name>
</gene>
<protein>
    <recommendedName>
        <fullName evidence="6">Transcription antitermination protein NusB</fullName>
    </recommendedName>
    <alternativeName>
        <fullName evidence="6">Antitermination factor NusB</fullName>
    </alternativeName>
</protein>
<comment type="caution">
    <text evidence="8">The sequence shown here is derived from an EMBL/GenBank/DDBJ whole genome shotgun (WGS) entry which is preliminary data.</text>
</comment>
<evidence type="ECO:0000256" key="6">
    <source>
        <dbReference type="HAMAP-Rule" id="MF_00073"/>
    </source>
</evidence>
<keyword evidence="3 6" id="KW-0694">RNA-binding</keyword>
<dbReference type="GO" id="GO:0031564">
    <property type="term" value="P:transcription antitermination"/>
    <property type="evidence" value="ECO:0007669"/>
    <property type="project" value="UniProtKB-KW"/>
</dbReference>
<dbReference type="NCBIfam" id="TIGR01951">
    <property type="entry name" value="nusB"/>
    <property type="match status" value="1"/>
</dbReference>
<reference evidence="8" key="2">
    <citation type="journal article" date="2021" name="PeerJ">
        <title>Extensive microbial diversity within the chicken gut microbiome revealed by metagenomics and culture.</title>
        <authorList>
            <person name="Gilroy R."/>
            <person name="Ravi A."/>
            <person name="Getino M."/>
            <person name="Pursley I."/>
            <person name="Horton D.L."/>
            <person name="Alikhan N.F."/>
            <person name="Baker D."/>
            <person name="Gharbi K."/>
            <person name="Hall N."/>
            <person name="Watson M."/>
            <person name="Adriaenssens E.M."/>
            <person name="Foster-Nyarko E."/>
            <person name="Jarju S."/>
            <person name="Secka A."/>
            <person name="Antonio M."/>
            <person name="Oren A."/>
            <person name="Chaudhuri R.R."/>
            <person name="La Ragione R."/>
            <person name="Hildebrand F."/>
            <person name="Pallen M.J."/>
        </authorList>
    </citation>
    <scope>NUCLEOTIDE SEQUENCE</scope>
    <source>
        <strain evidence="8">CHK195-4489</strain>
    </source>
</reference>
<dbReference type="Proteomes" id="UP000824089">
    <property type="component" value="Unassembled WGS sequence"/>
</dbReference>
<evidence type="ECO:0000256" key="2">
    <source>
        <dbReference type="ARBA" id="ARBA00022814"/>
    </source>
</evidence>
<dbReference type="GO" id="GO:0003723">
    <property type="term" value="F:RNA binding"/>
    <property type="evidence" value="ECO:0007669"/>
    <property type="project" value="UniProtKB-UniRule"/>
</dbReference>
<feature type="domain" description="NusB/RsmB/TIM44" evidence="7">
    <location>
        <begin position="5"/>
        <end position="150"/>
    </location>
</feature>
<evidence type="ECO:0000256" key="1">
    <source>
        <dbReference type="ARBA" id="ARBA00005952"/>
    </source>
</evidence>
<evidence type="ECO:0000259" key="7">
    <source>
        <dbReference type="Pfam" id="PF01029"/>
    </source>
</evidence>
<evidence type="ECO:0000313" key="8">
    <source>
        <dbReference type="EMBL" id="HIU28980.1"/>
    </source>
</evidence>
<keyword evidence="5 6" id="KW-0804">Transcription</keyword>
<dbReference type="InterPro" id="IPR035926">
    <property type="entry name" value="NusB-like_sf"/>
</dbReference>
<name>A0A9D1I8N6_9CLOT</name>
<evidence type="ECO:0000313" key="9">
    <source>
        <dbReference type="Proteomes" id="UP000824089"/>
    </source>
</evidence>
<keyword evidence="2 6" id="KW-0889">Transcription antitermination</keyword>
<dbReference type="AlphaFoldDB" id="A0A9D1I8N6"/>
<keyword evidence="4 6" id="KW-0805">Transcription regulation</keyword>
<dbReference type="GO" id="GO:0005829">
    <property type="term" value="C:cytosol"/>
    <property type="evidence" value="ECO:0007669"/>
    <property type="project" value="TreeGrafter"/>
</dbReference>
<dbReference type="PANTHER" id="PTHR11078:SF3">
    <property type="entry name" value="ANTITERMINATION NUSB DOMAIN-CONTAINING PROTEIN"/>
    <property type="match status" value="1"/>
</dbReference>
<dbReference type="SUPFAM" id="SSF48013">
    <property type="entry name" value="NusB-like"/>
    <property type="match status" value="1"/>
</dbReference>
<evidence type="ECO:0000256" key="3">
    <source>
        <dbReference type="ARBA" id="ARBA00022884"/>
    </source>
</evidence>
<dbReference type="Pfam" id="PF01029">
    <property type="entry name" value="NusB"/>
    <property type="match status" value="1"/>
</dbReference>
<sequence length="155" mass="17155">MSRRDSREAAVKIIFQNMFTDSRLGVAGSGTAVAEKACAPDCAQMIEAYFECAPEEDCGELDKVYISSILEGVLKEAPSIDQYIIKNSKDWTIDRMSRIDLAIMRVAIFEILYREDIPASVSINEAVELAKKYSHEDAGSFINGILGSIYSESRA</sequence>
<dbReference type="InterPro" id="IPR006027">
    <property type="entry name" value="NusB_RsmB_TIM44"/>
</dbReference>
<dbReference type="InterPro" id="IPR011605">
    <property type="entry name" value="NusB_fam"/>
</dbReference>
<dbReference type="GO" id="GO:0006353">
    <property type="term" value="P:DNA-templated transcription termination"/>
    <property type="evidence" value="ECO:0007669"/>
    <property type="project" value="UniProtKB-UniRule"/>
</dbReference>
<comment type="similarity">
    <text evidence="1 6">Belongs to the NusB family.</text>
</comment>
<dbReference type="PANTHER" id="PTHR11078">
    <property type="entry name" value="N UTILIZATION SUBSTANCE PROTEIN B-RELATED"/>
    <property type="match status" value="1"/>
</dbReference>
<evidence type="ECO:0000256" key="5">
    <source>
        <dbReference type="ARBA" id="ARBA00023163"/>
    </source>
</evidence>
<evidence type="ECO:0000256" key="4">
    <source>
        <dbReference type="ARBA" id="ARBA00023015"/>
    </source>
</evidence>
<organism evidence="8 9">
    <name type="scientific">Candidatus Egerieisoma faecipullorum</name>
    <dbReference type="NCBI Taxonomy" id="2840963"/>
    <lineage>
        <taxon>Bacteria</taxon>
        <taxon>Bacillati</taxon>
        <taxon>Bacillota</taxon>
        <taxon>Clostridia</taxon>
        <taxon>Eubacteriales</taxon>
        <taxon>Clostridiaceae</taxon>
        <taxon>Clostridiaceae incertae sedis</taxon>
        <taxon>Candidatus Egerieisoma</taxon>
    </lineage>
</organism>
<comment type="function">
    <text evidence="6">Involved in transcription antitermination. Required for transcription of ribosomal RNA (rRNA) genes. Binds specifically to the boxA antiterminator sequence of the ribosomal RNA (rrn) operons.</text>
</comment>